<reference evidence="13 14" key="1">
    <citation type="submission" date="2024-03" db="EMBL/GenBank/DDBJ databases">
        <title>The Acrasis kona genome and developmental transcriptomes reveal deep origins of eukaryotic multicellular pathways.</title>
        <authorList>
            <person name="Sheikh S."/>
            <person name="Fu C.-J."/>
            <person name="Brown M.W."/>
            <person name="Baldauf S.L."/>
        </authorList>
    </citation>
    <scope>NUCLEOTIDE SEQUENCE [LARGE SCALE GENOMIC DNA]</scope>
    <source>
        <strain evidence="13 14">ATCC MYA-3509</strain>
    </source>
</reference>
<comment type="similarity">
    <text evidence="8 9">Belongs to the TRAFAC class myosin-kinesin ATPase superfamily. Kinesin family.</text>
</comment>
<proteinExistence type="inferred from homology"/>
<dbReference type="PANTHER" id="PTHR47972">
    <property type="entry name" value="KINESIN-LIKE PROTEIN KLP-3"/>
    <property type="match status" value="1"/>
</dbReference>
<feature type="compositionally biased region" description="Basic and acidic residues" evidence="10">
    <location>
        <begin position="425"/>
        <end position="439"/>
    </location>
</feature>
<dbReference type="CDD" id="cd00174">
    <property type="entry name" value="SH3"/>
    <property type="match status" value="1"/>
</dbReference>
<feature type="region of interest" description="Disordered" evidence="10">
    <location>
        <begin position="108"/>
        <end position="154"/>
    </location>
</feature>
<dbReference type="GO" id="GO:0008017">
    <property type="term" value="F:microtubule binding"/>
    <property type="evidence" value="ECO:0007669"/>
    <property type="project" value="InterPro"/>
</dbReference>
<keyword evidence="3 8" id="KW-0547">Nucleotide-binding</keyword>
<feature type="compositionally biased region" description="Acidic residues" evidence="10">
    <location>
        <begin position="135"/>
        <end position="154"/>
    </location>
</feature>
<dbReference type="EMBL" id="JAOPGA020000194">
    <property type="protein sequence ID" value="KAL0477581.1"/>
    <property type="molecule type" value="Genomic_DNA"/>
</dbReference>
<keyword evidence="1 7" id="KW-0728">SH3 domain</keyword>
<name>A0AAW2YJC5_9EUKA</name>
<dbReference type="PRINTS" id="PR00380">
    <property type="entry name" value="KINESINHEAVY"/>
</dbReference>
<feature type="compositionally biased region" description="Basic and acidic residues" evidence="10">
    <location>
        <begin position="372"/>
        <end position="387"/>
    </location>
</feature>
<accession>A0AAW2YJC5</accession>
<dbReference type="Pfam" id="PF00225">
    <property type="entry name" value="Kinesin"/>
    <property type="match status" value="1"/>
</dbReference>
<evidence type="ECO:0000259" key="11">
    <source>
        <dbReference type="PROSITE" id="PS50002"/>
    </source>
</evidence>
<evidence type="ECO:0000256" key="1">
    <source>
        <dbReference type="ARBA" id="ARBA00022443"/>
    </source>
</evidence>
<feature type="compositionally biased region" description="Basic and acidic residues" evidence="10">
    <location>
        <begin position="121"/>
        <end position="130"/>
    </location>
</feature>
<dbReference type="SMART" id="SM00326">
    <property type="entry name" value="SH3"/>
    <property type="match status" value="1"/>
</dbReference>
<feature type="domain" description="Kinesin motor" evidence="12">
    <location>
        <begin position="552"/>
        <end position="871"/>
    </location>
</feature>
<dbReference type="Gene3D" id="2.30.30.40">
    <property type="entry name" value="SH3 Domains"/>
    <property type="match status" value="1"/>
</dbReference>
<feature type="compositionally biased region" description="Low complexity" evidence="10">
    <location>
        <begin position="288"/>
        <end position="312"/>
    </location>
</feature>
<dbReference type="SMART" id="SM00129">
    <property type="entry name" value="KISc"/>
    <property type="match status" value="1"/>
</dbReference>
<feature type="compositionally biased region" description="Basic and acidic residues" evidence="10">
    <location>
        <begin position="315"/>
        <end position="332"/>
    </location>
</feature>
<evidence type="ECO:0000313" key="13">
    <source>
        <dbReference type="EMBL" id="KAL0477581.1"/>
    </source>
</evidence>
<evidence type="ECO:0000256" key="8">
    <source>
        <dbReference type="PROSITE-ProRule" id="PRU00283"/>
    </source>
</evidence>
<dbReference type="Pfam" id="PF00018">
    <property type="entry name" value="SH3_1"/>
    <property type="match status" value="1"/>
</dbReference>
<dbReference type="InterPro" id="IPR036028">
    <property type="entry name" value="SH3-like_dom_sf"/>
</dbReference>
<feature type="compositionally biased region" description="Pro residues" evidence="10">
    <location>
        <begin position="1"/>
        <end position="11"/>
    </location>
</feature>
<sequence>MSQAPSLPPSTPRGAIAGQSVPVTPRGRSQIREGTPDMDPFQVMVLYSFNATESRQLSIKMHEKITILKVHPKGWWIAENAKGESGLIPSNYVARITGEEEPKKVMKPNVYRPGLAGSDVTRSKEMKESLGIEDAGSESEESEEDSDVEDQDEVEAVDVKLVSEDKYEQLRQQLEKLTLEKDELNKQLDDERDKNILSEKKNKMLLGQIKKRSTNSPVGTPTSAQFEELKVELDLKQQELEEKEKLIKEREESMQKKREEVEAAARKIESDKTKKPVPLKTTAKPSIKSGKTPTTPSITPSTPTKSGPSNSSDIALKKLQDEVRKLQDENSKLKTTSPVVSPATPVSGRNPLGSSQNVEQTQQIQQLQAEVKQLESKLKQAQDEAKKSQSASLTTSQNNTEKLDQIQAQLKQAQQDLKQSQTDLNKSKQEVQAKEKEADQIKKQLEELNEKYKTDMKAATEKLNQKSNTASAAQINTLKKVRDRLRSMKKIQKDLKSEVQNHLSLLQADMKQLKDNGVGKLASAVIDITQKYNKEAKERRKLFNELQDLKGNIRVYVRVRPILPSDGSTQGSCIETGIDEIRVRNVEEKKTFKYEFEKVFGVESMQSQVFEDVKPLATSILDGYNVCIFAYGQTGSGKTHTMEGNPKDRGVNYRTLSELFRIKEERKQDFSFDINVAVMEIYNETLFDLLGSSKEKEKKKLEILMSKEISVPGLLLVPVNSPEDVINTLQGGYKSRAVGANNINEHSSRSHCIVSVYVTAINLTTKQKTIGKLHLIDLAGSERLKRTETTGDRMKESMAINKSLSALGDVISALASKKPHIPFRNSKLTSLLQDSLGGNSKTLMFVNVSPTIESCPETLCSLGFAARVKTVEMGKAEKNTVKA</sequence>
<evidence type="ECO:0000256" key="6">
    <source>
        <dbReference type="ARBA" id="ARBA00023175"/>
    </source>
</evidence>
<keyword evidence="2 9" id="KW-0493">Microtubule</keyword>
<dbReference type="InterPro" id="IPR001752">
    <property type="entry name" value="Kinesin_motor_dom"/>
</dbReference>
<dbReference type="FunFam" id="3.40.850.10:FF:000044">
    <property type="entry name" value="p-loop containing nucleoside triphosphate hydrolases superfamily protein"/>
    <property type="match status" value="1"/>
</dbReference>
<organism evidence="13 14">
    <name type="scientific">Acrasis kona</name>
    <dbReference type="NCBI Taxonomy" id="1008807"/>
    <lineage>
        <taxon>Eukaryota</taxon>
        <taxon>Discoba</taxon>
        <taxon>Heterolobosea</taxon>
        <taxon>Tetramitia</taxon>
        <taxon>Eutetramitia</taxon>
        <taxon>Acrasidae</taxon>
        <taxon>Acrasis</taxon>
    </lineage>
</organism>
<evidence type="ECO:0000256" key="2">
    <source>
        <dbReference type="ARBA" id="ARBA00022701"/>
    </source>
</evidence>
<feature type="region of interest" description="Disordered" evidence="10">
    <location>
        <begin position="246"/>
        <end position="439"/>
    </location>
</feature>
<evidence type="ECO:0000256" key="4">
    <source>
        <dbReference type="ARBA" id="ARBA00022840"/>
    </source>
</evidence>
<feature type="compositionally biased region" description="Basic and acidic residues" evidence="10">
    <location>
        <begin position="246"/>
        <end position="274"/>
    </location>
</feature>
<keyword evidence="14" id="KW-1185">Reference proteome</keyword>
<keyword evidence="6 8" id="KW-0505">Motor protein</keyword>
<gene>
    <name evidence="13" type="ORF">AKO1_015427</name>
</gene>
<feature type="binding site" evidence="8">
    <location>
        <begin position="632"/>
        <end position="639"/>
    </location>
    <ligand>
        <name>ATP</name>
        <dbReference type="ChEBI" id="CHEBI:30616"/>
    </ligand>
</feature>
<feature type="region of interest" description="Disordered" evidence="10">
    <location>
        <begin position="1"/>
        <end position="36"/>
    </location>
</feature>
<evidence type="ECO:0000313" key="14">
    <source>
        <dbReference type="Proteomes" id="UP001431209"/>
    </source>
</evidence>
<evidence type="ECO:0000256" key="7">
    <source>
        <dbReference type="PROSITE-ProRule" id="PRU00192"/>
    </source>
</evidence>
<dbReference type="InterPro" id="IPR001452">
    <property type="entry name" value="SH3_domain"/>
</dbReference>
<dbReference type="AlphaFoldDB" id="A0AAW2YJC5"/>
<dbReference type="PROSITE" id="PS50002">
    <property type="entry name" value="SH3"/>
    <property type="match status" value="1"/>
</dbReference>
<dbReference type="InterPro" id="IPR019821">
    <property type="entry name" value="Kinesin_motor_CS"/>
</dbReference>
<dbReference type="SUPFAM" id="SSF50044">
    <property type="entry name" value="SH3-domain"/>
    <property type="match status" value="1"/>
</dbReference>
<evidence type="ECO:0000256" key="5">
    <source>
        <dbReference type="ARBA" id="ARBA00023054"/>
    </source>
</evidence>
<feature type="domain" description="SH3" evidence="11">
    <location>
        <begin position="38"/>
        <end position="98"/>
    </location>
</feature>
<dbReference type="GO" id="GO:0003777">
    <property type="term" value="F:microtubule motor activity"/>
    <property type="evidence" value="ECO:0007669"/>
    <property type="project" value="InterPro"/>
</dbReference>
<keyword evidence="5" id="KW-0175">Coiled coil</keyword>
<evidence type="ECO:0000256" key="3">
    <source>
        <dbReference type="ARBA" id="ARBA00022741"/>
    </source>
</evidence>
<evidence type="ECO:0000256" key="9">
    <source>
        <dbReference type="RuleBase" id="RU000394"/>
    </source>
</evidence>
<protein>
    <recommendedName>
        <fullName evidence="9">Kinesin-like protein</fullName>
    </recommendedName>
</protein>
<feature type="compositionally biased region" description="Polar residues" evidence="10">
    <location>
        <begin position="388"/>
        <end position="400"/>
    </location>
</feature>
<dbReference type="PROSITE" id="PS50067">
    <property type="entry name" value="KINESIN_MOTOR_2"/>
    <property type="match status" value="1"/>
</dbReference>
<dbReference type="Proteomes" id="UP001431209">
    <property type="component" value="Unassembled WGS sequence"/>
</dbReference>
<dbReference type="InterPro" id="IPR027640">
    <property type="entry name" value="Kinesin-like_fam"/>
</dbReference>
<dbReference type="InterPro" id="IPR027417">
    <property type="entry name" value="P-loop_NTPase"/>
</dbReference>
<dbReference type="InterPro" id="IPR036961">
    <property type="entry name" value="Kinesin_motor_dom_sf"/>
</dbReference>
<evidence type="ECO:0000256" key="10">
    <source>
        <dbReference type="SAM" id="MobiDB-lite"/>
    </source>
</evidence>
<dbReference type="GO" id="GO:0005524">
    <property type="term" value="F:ATP binding"/>
    <property type="evidence" value="ECO:0007669"/>
    <property type="project" value="UniProtKB-UniRule"/>
</dbReference>
<feature type="compositionally biased region" description="Low complexity" evidence="10">
    <location>
        <begin position="405"/>
        <end position="421"/>
    </location>
</feature>
<feature type="compositionally biased region" description="Low complexity" evidence="10">
    <location>
        <begin position="356"/>
        <end position="368"/>
    </location>
</feature>
<keyword evidence="4 8" id="KW-0067">ATP-binding</keyword>
<feature type="region of interest" description="Disordered" evidence="10">
    <location>
        <begin position="178"/>
        <end position="199"/>
    </location>
</feature>
<dbReference type="GO" id="GO:0005874">
    <property type="term" value="C:microtubule"/>
    <property type="evidence" value="ECO:0007669"/>
    <property type="project" value="UniProtKB-KW"/>
</dbReference>
<dbReference type="GO" id="GO:0007018">
    <property type="term" value="P:microtubule-based movement"/>
    <property type="evidence" value="ECO:0007669"/>
    <property type="project" value="InterPro"/>
</dbReference>
<dbReference type="PANTHER" id="PTHR47972:SF28">
    <property type="entry name" value="KINESIN-LIKE PROTEIN KLP-3"/>
    <property type="match status" value="1"/>
</dbReference>
<dbReference type="SUPFAM" id="SSF52540">
    <property type="entry name" value="P-loop containing nucleoside triphosphate hydrolases"/>
    <property type="match status" value="1"/>
</dbReference>
<comment type="caution">
    <text evidence="13">The sequence shown here is derived from an EMBL/GenBank/DDBJ whole genome shotgun (WGS) entry which is preliminary data.</text>
</comment>
<evidence type="ECO:0000259" key="12">
    <source>
        <dbReference type="PROSITE" id="PS50067"/>
    </source>
</evidence>
<dbReference type="PROSITE" id="PS00411">
    <property type="entry name" value="KINESIN_MOTOR_1"/>
    <property type="match status" value="1"/>
</dbReference>
<dbReference type="Gene3D" id="3.40.850.10">
    <property type="entry name" value="Kinesin motor domain"/>
    <property type="match status" value="1"/>
</dbReference>